<reference evidence="4" key="1">
    <citation type="submission" date="2018-05" db="EMBL/GenBank/DDBJ databases">
        <authorList>
            <person name="Lanie J.A."/>
            <person name="Ng W.-L."/>
            <person name="Kazmierczak K.M."/>
            <person name="Andrzejewski T.M."/>
            <person name="Davidsen T.M."/>
            <person name="Wayne K.J."/>
            <person name="Tettelin H."/>
            <person name="Glass J.I."/>
            <person name="Rusch D."/>
            <person name="Podicherti R."/>
            <person name="Tsui H.-C.T."/>
            <person name="Winkler M.E."/>
        </authorList>
    </citation>
    <scope>NUCLEOTIDE SEQUENCE</scope>
</reference>
<dbReference type="CDD" id="cd05819">
    <property type="entry name" value="NHL"/>
    <property type="match status" value="1"/>
</dbReference>
<organism evidence="4">
    <name type="scientific">marine metagenome</name>
    <dbReference type="NCBI Taxonomy" id="408172"/>
    <lineage>
        <taxon>unclassified sequences</taxon>
        <taxon>metagenomes</taxon>
        <taxon>ecological metagenomes</taxon>
    </lineage>
</organism>
<dbReference type="InterPro" id="IPR011042">
    <property type="entry name" value="6-blade_b-propeller_TolB-like"/>
</dbReference>
<evidence type="ECO:0000313" key="4">
    <source>
        <dbReference type="EMBL" id="SVB46400.1"/>
    </source>
</evidence>
<dbReference type="Gene3D" id="2.120.10.30">
    <property type="entry name" value="TolB, C-terminal domain"/>
    <property type="match status" value="1"/>
</dbReference>
<dbReference type="PROSITE" id="PS51125">
    <property type="entry name" value="NHL"/>
    <property type="match status" value="3"/>
</dbReference>
<dbReference type="EMBL" id="UINC01043004">
    <property type="protein sequence ID" value="SVB46400.1"/>
    <property type="molecule type" value="Genomic_DNA"/>
</dbReference>
<keyword evidence="1" id="KW-0732">Signal</keyword>
<sequence>MQTILTKGRVYNYSHCVGNNATSGTGFHYPNAIVRGKDDVVYVCNQPDELQPVPHISKVSVGKTWHEEEHIQDIGGLGQEDGNFIWPSSITLDHDGNLFVADEWLNRISVFTKAGQFLYKWGVSGSEEGQLQGPSGIAIDSNGHIFVTENLNHRVSVFDKKGNFLKTWGRLGTEHGSLNHPWGITIDNKDQVYVADWRNDRVEQYSIFGD</sequence>
<dbReference type="Pfam" id="PF01436">
    <property type="entry name" value="NHL"/>
    <property type="match status" value="2"/>
</dbReference>
<keyword evidence="2" id="KW-0677">Repeat</keyword>
<dbReference type="PANTHER" id="PTHR10680:SF28">
    <property type="entry name" value="SMP-30_GLUCONOLACTONASE_LRE-LIKE REGION DOMAIN-CONTAINING PROTEIN"/>
    <property type="match status" value="1"/>
</dbReference>
<dbReference type="InterPro" id="IPR001258">
    <property type="entry name" value="NHL_repeat"/>
</dbReference>
<evidence type="ECO:0000256" key="3">
    <source>
        <dbReference type="ARBA" id="ARBA00023180"/>
    </source>
</evidence>
<evidence type="ECO:0008006" key="5">
    <source>
        <dbReference type="Google" id="ProtNLM"/>
    </source>
</evidence>
<keyword evidence="3" id="KW-0325">Glycoprotein</keyword>
<feature type="non-terminal residue" evidence="4">
    <location>
        <position position="210"/>
    </location>
</feature>
<dbReference type="AlphaFoldDB" id="A0A382E6Z3"/>
<dbReference type="PANTHER" id="PTHR10680">
    <property type="entry name" value="PEPTIDYL-GLYCINE ALPHA-AMIDATING MONOOXYGENASE"/>
    <property type="match status" value="1"/>
</dbReference>
<gene>
    <name evidence="4" type="ORF">METZ01_LOCUS199254</name>
</gene>
<evidence type="ECO:0000256" key="2">
    <source>
        <dbReference type="ARBA" id="ARBA00022737"/>
    </source>
</evidence>
<accession>A0A382E6Z3</accession>
<dbReference type="SUPFAM" id="SSF63829">
    <property type="entry name" value="Calcium-dependent phosphotriesterase"/>
    <property type="match status" value="1"/>
</dbReference>
<dbReference type="GO" id="GO:0005576">
    <property type="term" value="C:extracellular region"/>
    <property type="evidence" value="ECO:0007669"/>
    <property type="project" value="TreeGrafter"/>
</dbReference>
<protein>
    <recommendedName>
        <fullName evidence="5">SMP-30/Gluconolactonase/LRE-like region domain-containing protein</fullName>
    </recommendedName>
</protein>
<evidence type="ECO:0000256" key="1">
    <source>
        <dbReference type="ARBA" id="ARBA00022729"/>
    </source>
</evidence>
<proteinExistence type="predicted"/>
<name>A0A382E6Z3_9ZZZZ</name>